<reference evidence="2" key="2">
    <citation type="submission" date="2025-09" db="UniProtKB">
        <authorList>
            <consortium name="Ensembl"/>
        </authorList>
    </citation>
    <scope>IDENTIFICATION</scope>
</reference>
<keyword evidence="1" id="KW-0472">Membrane</keyword>
<sequence length="68" mass="7305">YSPSSSLSLSVGGSNTHLSFESISSPGCASLHTASRSEMSGGANTVCTMNLVWLFWFGFCFFFPMVLK</sequence>
<dbReference type="Ensembl" id="ENSMSIT00000004015.1">
    <property type="protein sequence ID" value="ENSMSIP00000003171.1"/>
    <property type="gene ID" value="ENSMSIG00000002951.1"/>
</dbReference>
<evidence type="ECO:0000256" key="1">
    <source>
        <dbReference type="SAM" id="Phobius"/>
    </source>
</evidence>
<protein>
    <submittedName>
        <fullName evidence="2">Uncharacterized protein</fullName>
    </submittedName>
</protein>
<evidence type="ECO:0000313" key="3">
    <source>
        <dbReference type="Proteomes" id="UP000694415"/>
    </source>
</evidence>
<keyword evidence="1" id="KW-0812">Transmembrane</keyword>
<accession>A0A8C6GAK5</accession>
<evidence type="ECO:0000313" key="2">
    <source>
        <dbReference type="Ensembl" id="ENSMSIP00000003171.1"/>
    </source>
</evidence>
<organism evidence="2 3">
    <name type="scientific">Mus spicilegus</name>
    <name type="common">Mound-building mouse</name>
    <dbReference type="NCBI Taxonomy" id="10103"/>
    <lineage>
        <taxon>Eukaryota</taxon>
        <taxon>Metazoa</taxon>
        <taxon>Chordata</taxon>
        <taxon>Craniata</taxon>
        <taxon>Vertebrata</taxon>
        <taxon>Euteleostomi</taxon>
        <taxon>Mammalia</taxon>
        <taxon>Eutheria</taxon>
        <taxon>Euarchontoglires</taxon>
        <taxon>Glires</taxon>
        <taxon>Rodentia</taxon>
        <taxon>Myomorpha</taxon>
        <taxon>Muroidea</taxon>
        <taxon>Muridae</taxon>
        <taxon>Murinae</taxon>
        <taxon>Mus</taxon>
        <taxon>Mus</taxon>
    </lineage>
</organism>
<feature type="transmembrane region" description="Helical" evidence="1">
    <location>
        <begin position="48"/>
        <end position="67"/>
    </location>
</feature>
<proteinExistence type="predicted"/>
<dbReference type="GeneTree" id="ENSGT01100000265452"/>
<reference evidence="2" key="1">
    <citation type="submission" date="2025-08" db="UniProtKB">
        <authorList>
            <consortium name="Ensembl"/>
        </authorList>
    </citation>
    <scope>IDENTIFICATION</scope>
</reference>
<keyword evidence="3" id="KW-1185">Reference proteome</keyword>
<name>A0A8C6GAK5_MUSSI</name>
<dbReference type="Proteomes" id="UP000694415">
    <property type="component" value="Unplaced"/>
</dbReference>
<dbReference type="AlphaFoldDB" id="A0A8C6GAK5"/>
<keyword evidence="1" id="KW-1133">Transmembrane helix</keyword>